<feature type="domain" description="Secretion system C-terminal sorting" evidence="8">
    <location>
        <begin position="1814"/>
        <end position="1876"/>
    </location>
</feature>
<dbReference type="SUPFAM" id="SSF49373">
    <property type="entry name" value="Invasin/intimin cell-adhesion fragments"/>
    <property type="match status" value="2"/>
</dbReference>
<dbReference type="KEGG" id="fax:FUAX_39070"/>
<dbReference type="PANTHER" id="PTHR33607:SF2">
    <property type="entry name" value="ENDONUCLEASE-1"/>
    <property type="match status" value="1"/>
</dbReference>
<dbReference type="Gene3D" id="2.60.40.2340">
    <property type="match status" value="1"/>
</dbReference>
<keyword evidence="5" id="KW-0732">Signal</keyword>
<accession>A0AAU9DG07</accession>
<dbReference type="InterPro" id="IPR005135">
    <property type="entry name" value="Endo/exonuclease/phosphatase"/>
</dbReference>
<evidence type="ECO:0000256" key="4">
    <source>
        <dbReference type="SAM" id="MobiDB-lite"/>
    </source>
</evidence>
<evidence type="ECO:0000256" key="5">
    <source>
        <dbReference type="SAM" id="SignalP"/>
    </source>
</evidence>
<evidence type="ECO:0000313" key="10">
    <source>
        <dbReference type="Proteomes" id="UP001348817"/>
    </source>
</evidence>
<feature type="signal peptide" evidence="5">
    <location>
        <begin position="1"/>
        <end position="19"/>
    </location>
</feature>
<dbReference type="Gene3D" id="2.60.40.2030">
    <property type="match status" value="1"/>
</dbReference>
<protein>
    <recommendedName>
        <fullName evidence="11">T9SS type A sorting domain-containing protein</fullName>
    </recommendedName>
</protein>
<dbReference type="Pfam" id="PF04231">
    <property type="entry name" value="Endonuclease_1"/>
    <property type="match status" value="1"/>
</dbReference>
<feature type="domain" description="MBG" evidence="7">
    <location>
        <begin position="1647"/>
        <end position="1714"/>
    </location>
</feature>
<evidence type="ECO:0008006" key="11">
    <source>
        <dbReference type="Google" id="ProtNLM"/>
    </source>
</evidence>
<geneLocation type="plasmid" evidence="9 10">
    <name>pFA1</name>
</geneLocation>
<feature type="domain" description="Endonuclease/exonuclease/phosphatase" evidence="6">
    <location>
        <begin position="1047"/>
        <end position="1267"/>
    </location>
</feature>
<feature type="compositionally biased region" description="Basic and acidic residues" evidence="4">
    <location>
        <begin position="514"/>
        <end position="533"/>
    </location>
</feature>
<dbReference type="SUPFAM" id="SSF54060">
    <property type="entry name" value="His-Me finger endonucleases"/>
    <property type="match status" value="1"/>
</dbReference>
<proteinExistence type="inferred from homology"/>
<dbReference type="Gene3D" id="2.60.120.200">
    <property type="match status" value="1"/>
</dbReference>
<keyword evidence="2" id="KW-0540">Nuclease</keyword>
<dbReference type="NCBIfam" id="NF038128">
    <property type="entry name" value="choice_anch_J"/>
    <property type="match status" value="1"/>
</dbReference>
<evidence type="ECO:0000256" key="3">
    <source>
        <dbReference type="ARBA" id="ARBA00022801"/>
    </source>
</evidence>
<dbReference type="InterPro" id="IPR041286">
    <property type="entry name" value="MBG_2"/>
</dbReference>
<dbReference type="Gene3D" id="3.60.10.10">
    <property type="entry name" value="Endonuclease/exonuclease/phosphatase"/>
    <property type="match status" value="1"/>
</dbReference>
<dbReference type="RefSeq" id="WP_338394969.1">
    <property type="nucleotide sequence ID" value="NZ_AP025315.1"/>
</dbReference>
<evidence type="ECO:0000259" key="6">
    <source>
        <dbReference type="Pfam" id="PF03372"/>
    </source>
</evidence>
<evidence type="ECO:0000256" key="2">
    <source>
        <dbReference type="ARBA" id="ARBA00022722"/>
    </source>
</evidence>
<dbReference type="InterPro" id="IPR036691">
    <property type="entry name" value="Endo/exonu/phosph_ase_sf"/>
</dbReference>
<feature type="region of interest" description="Disordered" evidence="4">
    <location>
        <begin position="509"/>
        <end position="544"/>
    </location>
</feature>
<keyword evidence="9" id="KW-0614">Plasmid</keyword>
<feature type="domain" description="MBG" evidence="7">
    <location>
        <begin position="1410"/>
        <end position="1476"/>
    </location>
</feature>
<evidence type="ECO:0000259" key="7">
    <source>
        <dbReference type="Pfam" id="PF18676"/>
    </source>
</evidence>
<dbReference type="Gene3D" id="2.60.40.1080">
    <property type="match status" value="1"/>
</dbReference>
<dbReference type="GO" id="GO:0004518">
    <property type="term" value="F:nuclease activity"/>
    <property type="evidence" value="ECO:0007669"/>
    <property type="project" value="UniProtKB-KW"/>
</dbReference>
<keyword evidence="10" id="KW-1185">Reference proteome</keyword>
<sequence length="1884" mass="206822">MKKKSYSFLFMLFAFFAFGINGMAQDIVLGYQDINSWPVKSGFAQKSSGIDAVRFGSGSRIGSKTSEVMDLGTSCRLSFDAKLYDSTAEIEVEVGGVTKRIDPPSKDRGIFHLEFAPNGPSTIRISSISKRKRFDVFSLTITKLDGDTKPAVNLEIEKNQTAEGDAETIRLTANLASQVDSPQTVGLAVSGNNIDNDDYGLSSTEFTFPANTTIATIDVTIKDDANDEGTETAIFSLVTPSSDIQLGNVIEQSLAISDNDKPVDISAPVWSANFPKTQDISFATAYLSISLDEQSKVFYLLQDDGSVAPAKEKIIAEGIHFIYTDGAFTHKIENLTPEKDYDLYVIAQDDEATPNVQEIPIKLDFRTKAKPSTGNYDYILPEVQNDRVSVTQTPKEYVMTATKHMVSVGYDIKAEEPLNLLEYYESAIELNGQDLRSEIQKVISQNHQSRDYGVVWEICETGDEHPKNPSQVWQMYLETGIAKNAHVSGSSGWNREHIWAKSHGDFGTSVGRGTDGHHLRATDASENNRRGNKDFAYASPGYTPPKSARGDVARAIFYMATRWGMTVDNNFGSSGDKSARHGKLDDLLQWHNEDPVDPYEIRRNNVVYSFQNNRNPFIDHPELVEHIFGSKKDLAWDGGVVLGEPVGAGGIRLSNAGTKVFEDLIFGQVSESTNMMVSGSKLDADITITAPAHFEIALEGMDYSSNITLQKDGEGNIAKTKINIRFKPNAEKLGAIADKLTLTSGKYSRTVNLQAFGGVRPKEFYRQNFDAVGDWTLVSLEGKNTWGIKSYNDNNFLEMRGYQGDPSELDWAISPDLGLNQYKDLSLSFRTQTGFYKHDGLEVYLIHNLEGDNIEAAQKTKLNATLAGKPSSGNYSDWVVSGDIDLQDVPKGSRVAFKFTGSSSGNTTTFRIDDFALSGISSINFSKQEIAFDYTPANKVSEAVGYSVNVDPASAPMRFETEGPFEISIDKNYWFKNIEINPVEDKISSQIFVRYTPKEDHYLGPKGAIKHILGDFTKTVKLFVNKPVIENPVDATTLDKDLTFDVVTWNVEWFGVPEKSKSASTFDEQLSEVSDEIIATDADIYALQEVVVTPDNNFLATLIDKLNEKSGAGTWAGMANPRHSYDWQDYTPDFPPQKIAYIYRTATVSDVEFNVMFNDKFTNETTNELDGYTGENAGKFMASGRLPYLLSANVTINGKTEDINLINLHFKAHSQATSVARRKADALYLKAYIDANLDDDQVIILGDYNATGYLNEIKTWGWYNNNNEDFMYAGGTGVDYISISDELYLEFEQLTNAYNARNVNISDHDPQIVRLMFGKPASMKVSQTITFPELTNVTYGSSQITLNGSSDSKLDLTYASSNESVAVVEDGKIKIIGAGQATITATQAGDDTYLPAVAVERTLTVAKAPLTVKAKDASKVEGQNNPEFEAEFTGFVNNDTEADLDGTLIFQVNGMEIIPSGLSSEDYDISFENGTLNILSSLNSILSLSVGEKEGAINEGQSTVSISLPVGTGPISDMIQLSASPKSIFKIGQEDDSSVKIIITAESGEERTWTVNITWIKKTQTITFTEIGSTVYGATPITLNGSTDSQLDLNYASSDESVAIIEDGKIKIIGAGLATITATQAGDDTYLPAEAVERTLTVTKAPLTVKAKDASKVEGQNNPEFEAEFTGFVNNDTEADLDGTLAFQVNGTEIIPSGLTSENYDISFENGTLTITKAPSKEKAFLSFYIGQHKGTVNALEHSIQITLPEGFEINDSKITMTISENAVAELIEKQQNKISYKVIAEDKSEQLWNVFITWQRVLNIDEKIGYSIAPNPASDYIRIFSDKTESIEISVSDSSGKNVLSGSFRTGESISINKLAPGIYIVTLLSGSQGTETYRLSIK</sequence>
<dbReference type="GO" id="GO:0016787">
    <property type="term" value="F:hydrolase activity"/>
    <property type="evidence" value="ECO:0007669"/>
    <property type="project" value="UniProtKB-KW"/>
</dbReference>
<dbReference type="Pfam" id="PF18962">
    <property type="entry name" value="Por_Secre_tail"/>
    <property type="match status" value="1"/>
</dbReference>
<evidence type="ECO:0000259" key="8">
    <source>
        <dbReference type="Pfam" id="PF18962"/>
    </source>
</evidence>
<feature type="chain" id="PRO_5043437420" description="T9SS type A sorting domain-containing protein" evidence="5">
    <location>
        <begin position="20"/>
        <end position="1884"/>
    </location>
</feature>
<dbReference type="InterPro" id="IPR044925">
    <property type="entry name" value="His-Me_finger_sf"/>
</dbReference>
<keyword evidence="3" id="KW-0378">Hydrolase</keyword>
<organism evidence="9 10">
    <name type="scientific">Fulvitalea axinellae</name>
    <dbReference type="NCBI Taxonomy" id="1182444"/>
    <lineage>
        <taxon>Bacteria</taxon>
        <taxon>Pseudomonadati</taxon>
        <taxon>Bacteroidota</taxon>
        <taxon>Cytophagia</taxon>
        <taxon>Cytophagales</taxon>
        <taxon>Persicobacteraceae</taxon>
        <taxon>Fulvitalea</taxon>
    </lineage>
</organism>
<reference evidence="9 10" key="1">
    <citation type="submission" date="2021-12" db="EMBL/GenBank/DDBJ databases">
        <title>Genome sequencing of bacteria with rrn-lacking chromosome and rrn-plasmid.</title>
        <authorList>
            <person name="Anda M."/>
            <person name="Iwasaki W."/>
        </authorList>
    </citation>
    <scope>NUCLEOTIDE SEQUENCE [LARGE SCALE GENOMIC DNA]</scope>
    <source>
        <strain evidence="9 10">DSM 100852</strain>
        <plasmid evidence="9 10">pFA1</plasmid>
    </source>
</reference>
<dbReference type="SUPFAM" id="SSF56219">
    <property type="entry name" value="DNase I-like"/>
    <property type="match status" value="1"/>
</dbReference>
<dbReference type="Gene3D" id="3.30.160.710">
    <property type="match status" value="2"/>
</dbReference>
<gene>
    <name evidence="9" type="ORF">FUAX_39070</name>
</gene>
<comment type="similarity">
    <text evidence="1">Belongs to the EndA/NucM nuclease family.</text>
</comment>
<dbReference type="Pfam" id="PF03372">
    <property type="entry name" value="Exo_endo_phos"/>
    <property type="match status" value="1"/>
</dbReference>
<dbReference type="Pfam" id="PF18676">
    <property type="entry name" value="MBG_2"/>
    <property type="match status" value="2"/>
</dbReference>
<name>A0AAU9DG07_9BACT</name>
<dbReference type="EMBL" id="AP025315">
    <property type="protein sequence ID" value="BDD11475.1"/>
    <property type="molecule type" value="Genomic_DNA"/>
</dbReference>
<dbReference type="SUPFAM" id="SSF141072">
    <property type="entry name" value="CalX-like"/>
    <property type="match status" value="1"/>
</dbReference>
<dbReference type="InterPro" id="IPR008964">
    <property type="entry name" value="Invasin/intimin_cell_adhesion"/>
</dbReference>
<dbReference type="InterPro" id="IPR007346">
    <property type="entry name" value="Endonuclease-I"/>
</dbReference>
<dbReference type="InterPro" id="IPR026444">
    <property type="entry name" value="Secre_tail"/>
</dbReference>
<evidence type="ECO:0000256" key="1">
    <source>
        <dbReference type="ARBA" id="ARBA00006429"/>
    </source>
</evidence>
<dbReference type="Proteomes" id="UP001348817">
    <property type="component" value="Plasmid pFA1"/>
</dbReference>
<evidence type="ECO:0000313" key="9">
    <source>
        <dbReference type="EMBL" id="BDD11475.1"/>
    </source>
</evidence>
<dbReference type="NCBIfam" id="TIGR04183">
    <property type="entry name" value="Por_Secre_tail"/>
    <property type="match status" value="1"/>
</dbReference>
<dbReference type="InterPro" id="IPR038081">
    <property type="entry name" value="CalX-like_sf"/>
</dbReference>
<dbReference type="PANTHER" id="PTHR33607">
    <property type="entry name" value="ENDONUCLEASE-1"/>
    <property type="match status" value="1"/>
</dbReference>